<accession>A0A158HEW0</accession>
<organism evidence="1 2">
    <name type="scientific">Caballeronia arvi</name>
    <dbReference type="NCBI Taxonomy" id="1777135"/>
    <lineage>
        <taxon>Bacteria</taxon>
        <taxon>Pseudomonadati</taxon>
        <taxon>Pseudomonadota</taxon>
        <taxon>Betaproteobacteria</taxon>
        <taxon>Burkholderiales</taxon>
        <taxon>Burkholderiaceae</taxon>
        <taxon>Caballeronia</taxon>
    </lineage>
</organism>
<evidence type="ECO:0000313" key="1">
    <source>
        <dbReference type="EMBL" id="SAL42190.1"/>
    </source>
</evidence>
<keyword evidence="2" id="KW-1185">Reference proteome</keyword>
<reference evidence="1" key="1">
    <citation type="submission" date="2016-01" db="EMBL/GenBank/DDBJ databases">
        <authorList>
            <person name="Peeters C."/>
        </authorList>
    </citation>
    <scope>NUCLEOTIDE SEQUENCE [LARGE SCALE GENOMIC DNA]</scope>
    <source>
        <strain evidence="1">LMG 29317</strain>
    </source>
</reference>
<dbReference type="EMBL" id="FCOM02000005">
    <property type="protein sequence ID" value="SAL42190.1"/>
    <property type="molecule type" value="Genomic_DNA"/>
</dbReference>
<dbReference type="Proteomes" id="UP000055019">
    <property type="component" value="Unassembled WGS sequence"/>
</dbReference>
<dbReference type="AlphaFoldDB" id="A0A158HEW0"/>
<name>A0A158HEW0_9BURK</name>
<dbReference type="RefSeq" id="WP_200821947.1">
    <property type="nucleotide sequence ID" value="NZ_FCOM02000005.1"/>
</dbReference>
<protein>
    <submittedName>
        <fullName evidence="1">Uncharacterized protein</fullName>
    </submittedName>
</protein>
<gene>
    <name evidence="1" type="ORF">AWB74_01711</name>
</gene>
<sequence length="168" mass="18394">MKNDQLKSLPDDTDEWIRLLQTDDGRAAREHLAAGMPIYYRETDTPAGVCIKKFPDGHREWVTFDRRTGLESVIRTLNENDPTPPLAAALAQQGDDVGLDFGAASVQLDDLTEGGLVEDAVDETDLDQRLDEVAASTQKANEALDDALSFIAASNLRIDKVRGKPDEG</sequence>
<comment type="caution">
    <text evidence="1">The sequence shown here is derived from an EMBL/GenBank/DDBJ whole genome shotgun (WGS) entry which is preliminary data.</text>
</comment>
<proteinExistence type="predicted"/>
<evidence type="ECO:0000313" key="2">
    <source>
        <dbReference type="Proteomes" id="UP000055019"/>
    </source>
</evidence>